<keyword evidence="2" id="KW-1185">Reference proteome</keyword>
<sequence length="177" mass="19627">MAPPTAQELFNRNVEYKDTHPPIPSFEELYASGDQAATVAVITCADPRCIPENFLKLNVGEAVILRNAGSNIHEAMRSLIAIDCLIGLKEIMVVNHTDCGATVFRNDSIRTVLKERVPGKNEEVDAMKFGEITTSQEDTVRASIKFLKESPFLRQELKAGTTGYVYDLRKGSLQLIE</sequence>
<reference evidence="1" key="1">
    <citation type="submission" date="2022-10" db="EMBL/GenBank/DDBJ databases">
        <title>Culturing micro-colonial fungi from biological soil crusts in the Mojave desert and describing Neophaeococcomyces mojavensis, and introducing the new genera and species Taxawa tesnikishii.</title>
        <authorList>
            <person name="Kurbessoian T."/>
            <person name="Stajich J.E."/>
        </authorList>
    </citation>
    <scope>NUCLEOTIDE SEQUENCE</scope>
    <source>
        <strain evidence="1">JES_112</strain>
    </source>
</reference>
<accession>A0ACC2ZU99</accession>
<dbReference type="Proteomes" id="UP001172386">
    <property type="component" value="Unassembled WGS sequence"/>
</dbReference>
<organism evidence="1 2">
    <name type="scientific">Neophaeococcomyces mojaviensis</name>
    <dbReference type="NCBI Taxonomy" id="3383035"/>
    <lineage>
        <taxon>Eukaryota</taxon>
        <taxon>Fungi</taxon>
        <taxon>Dikarya</taxon>
        <taxon>Ascomycota</taxon>
        <taxon>Pezizomycotina</taxon>
        <taxon>Eurotiomycetes</taxon>
        <taxon>Chaetothyriomycetidae</taxon>
        <taxon>Chaetothyriales</taxon>
        <taxon>Chaetothyriales incertae sedis</taxon>
        <taxon>Neophaeococcomyces</taxon>
    </lineage>
</organism>
<evidence type="ECO:0000313" key="2">
    <source>
        <dbReference type="Proteomes" id="UP001172386"/>
    </source>
</evidence>
<evidence type="ECO:0000313" key="1">
    <source>
        <dbReference type="EMBL" id="KAJ9651179.1"/>
    </source>
</evidence>
<gene>
    <name evidence="1" type="ORF">H2198_009534</name>
</gene>
<comment type="caution">
    <text evidence="1">The sequence shown here is derived from an EMBL/GenBank/DDBJ whole genome shotgun (WGS) entry which is preliminary data.</text>
</comment>
<protein>
    <submittedName>
        <fullName evidence="1">Uncharacterized protein</fullName>
    </submittedName>
</protein>
<name>A0ACC2ZU99_9EURO</name>
<proteinExistence type="predicted"/>
<dbReference type="EMBL" id="JAPDRQ010000276">
    <property type="protein sequence ID" value="KAJ9651179.1"/>
    <property type="molecule type" value="Genomic_DNA"/>
</dbReference>